<dbReference type="InterPro" id="IPR050889">
    <property type="entry name" value="Dendritic_Spine_Reg/Scaffold"/>
</dbReference>
<feature type="coiled-coil region" evidence="4">
    <location>
        <begin position="813"/>
        <end position="938"/>
    </location>
</feature>
<feature type="signal peptide" evidence="6">
    <location>
        <begin position="1"/>
        <end position="19"/>
    </location>
</feature>
<feature type="region of interest" description="Disordered" evidence="5">
    <location>
        <begin position="1136"/>
        <end position="1160"/>
    </location>
</feature>
<dbReference type="SMART" id="SM00248">
    <property type="entry name" value="ANK"/>
    <property type="match status" value="5"/>
</dbReference>
<dbReference type="Gene3D" id="1.25.40.20">
    <property type="entry name" value="Ankyrin repeat-containing domain"/>
    <property type="match status" value="2"/>
</dbReference>
<proteinExistence type="predicted"/>
<keyword evidence="1" id="KW-0677">Repeat</keyword>
<dbReference type="Gene3D" id="1.10.287.1490">
    <property type="match status" value="1"/>
</dbReference>
<evidence type="ECO:0000256" key="4">
    <source>
        <dbReference type="SAM" id="Coils"/>
    </source>
</evidence>
<feature type="coiled-coil region" evidence="4">
    <location>
        <begin position="538"/>
        <end position="766"/>
    </location>
</feature>
<gene>
    <name evidence="7" type="ORF">CCMP2556_LOCUS38895</name>
</gene>
<keyword evidence="2 3" id="KW-0040">ANK repeat</keyword>
<evidence type="ECO:0000256" key="2">
    <source>
        <dbReference type="ARBA" id="ARBA00023043"/>
    </source>
</evidence>
<dbReference type="Proteomes" id="UP001642484">
    <property type="component" value="Unassembled WGS sequence"/>
</dbReference>
<dbReference type="PROSITE" id="PS50297">
    <property type="entry name" value="ANK_REP_REGION"/>
    <property type="match status" value="3"/>
</dbReference>
<dbReference type="Pfam" id="PF00023">
    <property type="entry name" value="Ank"/>
    <property type="match status" value="1"/>
</dbReference>
<feature type="repeat" description="ANK" evidence="3">
    <location>
        <begin position="86"/>
        <end position="111"/>
    </location>
</feature>
<dbReference type="PANTHER" id="PTHR24166">
    <property type="entry name" value="ROLLING PEBBLES, ISOFORM B"/>
    <property type="match status" value="1"/>
</dbReference>
<feature type="repeat" description="ANK" evidence="3">
    <location>
        <begin position="53"/>
        <end position="85"/>
    </location>
</feature>
<feature type="repeat" description="ANK" evidence="3">
    <location>
        <begin position="211"/>
        <end position="243"/>
    </location>
</feature>
<protein>
    <submittedName>
        <fullName evidence="7">Uncharacterized protein</fullName>
    </submittedName>
</protein>
<name>A0ABP0PW11_9DINO</name>
<organism evidence="7 8">
    <name type="scientific">Durusdinium trenchii</name>
    <dbReference type="NCBI Taxonomy" id="1381693"/>
    <lineage>
        <taxon>Eukaryota</taxon>
        <taxon>Sar</taxon>
        <taxon>Alveolata</taxon>
        <taxon>Dinophyceae</taxon>
        <taxon>Suessiales</taxon>
        <taxon>Symbiodiniaceae</taxon>
        <taxon>Durusdinium</taxon>
    </lineage>
</organism>
<accession>A0ABP0PW11</accession>
<evidence type="ECO:0000256" key="3">
    <source>
        <dbReference type="PROSITE-ProRule" id="PRU00023"/>
    </source>
</evidence>
<sequence>MWPHGLLLTLLPRLSGSSGAGSASASAALQTWAAKGQVERLPMLLEAGADDLAGITALHLASRNGHLAMVDALLAQRAEVNVADLEGVTPLHWAAQQGHSEVVMALLKAGAFEAFVRGVPCAASPLHWAAAASPAALRWLLLAGFQVDALDVDGLTPLMWACWAGQTEPRVVRVWSGLVGVGAVGENGGMVQESVENLLASGASVHHVDGAHQTALHWAARGDDPEVVYVLLAFGADPEVQERWIRCEVDPLVIASSTGGARRDGGLEIAGKEWMPSWRGRSDGSDGRGKKEMLSLLVFGGEAAAAAVQLYHVGQKVRQWFDTKIKAVNVNSQGQLLSYDLSGKPRAAPEKIRPQKRFAKAAATVKSGAAKAAAEAKGEAAAVAQAHEVQAQVAPEAPNGAQTQAAKDQTPRTSTAKFQVGQQVFYLSGQLNQYLPAEVTRLLRTPSGAAWAEGWVTDGGAGGKSGGLTWFWFVLSVVWAGYGRVHDLLSHGFLGRILTTAQASKAHHEAQSGTEFGARDTCAESTKELGGLSEAEKKKRIMEKRHVLEEELALLRRQLEERPLRQEVVAAPSAVPEDLQAQLVQLQAERQQLEAECARRTAQKEELVLQLEEALAKSESVQLKELQQSLDEAEAAQQRLSQQWSSAKEQLQHAKAEGDMLTSELQKLGQQLQDSQAQTEALQRECDELRARYNNLEADHSDLNLRAEEALAGHEALTAEHQRVIEQAKQLQSRQGLEDEGLRKTHQALEAELLKVQAERDILAKQVKDQELYTAARQEDLKADAERLRDENLARADEWKAIVSELADLRSSRAALDTKCAELIDKAADASEECQKQRGLAESFRSESETLKGELQQLQKAVLDAASQQQITAEEAERLRNEAAELEATRRALQREVDEYRRQMETSSVERGASEAELARLEACAEALAEENHQLRSRIDTLAPKDAEEAYAAAIISAEQWVLYHAGMPLEGTSMPYLSGVTISFAEFYAPLLSLVFASPPQQLRSAAAAVESGELARASLQCFRLCDAQRVGRLTWEEVQDLSDAVFQRKGLPTPSQDVQYLMFTKFDKECASRLHAQDCLCWVDALFRAMLMSPAAVAARVSEAPEGPIVSGPRSGAAPAPSEARLLQESVAQGRLQKTLGRGPKCRRAGCGGGRQPV</sequence>
<reference evidence="7 8" key="1">
    <citation type="submission" date="2024-02" db="EMBL/GenBank/DDBJ databases">
        <authorList>
            <person name="Chen Y."/>
            <person name="Shah S."/>
            <person name="Dougan E. K."/>
            <person name="Thang M."/>
            <person name="Chan C."/>
        </authorList>
    </citation>
    <scope>NUCLEOTIDE SEQUENCE [LARGE SCALE GENOMIC DNA]</scope>
</reference>
<dbReference type="Pfam" id="PF12796">
    <property type="entry name" value="Ank_2"/>
    <property type="match status" value="1"/>
</dbReference>
<dbReference type="InterPro" id="IPR002110">
    <property type="entry name" value="Ankyrin_rpt"/>
</dbReference>
<keyword evidence="4" id="KW-0175">Coiled coil</keyword>
<evidence type="ECO:0000313" key="7">
    <source>
        <dbReference type="EMBL" id="CAK9078905.1"/>
    </source>
</evidence>
<evidence type="ECO:0000256" key="5">
    <source>
        <dbReference type="SAM" id="MobiDB-lite"/>
    </source>
</evidence>
<evidence type="ECO:0000256" key="1">
    <source>
        <dbReference type="ARBA" id="ARBA00022737"/>
    </source>
</evidence>
<dbReference type="EMBL" id="CAXAMN010023596">
    <property type="protein sequence ID" value="CAK9078905.1"/>
    <property type="molecule type" value="Genomic_DNA"/>
</dbReference>
<comment type="caution">
    <text evidence="7">The sequence shown here is derived from an EMBL/GenBank/DDBJ whole genome shotgun (WGS) entry which is preliminary data.</text>
</comment>
<dbReference type="PROSITE" id="PS50088">
    <property type="entry name" value="ANK_REPEAT"/>
    <property type="match status" value="3"/>
</dbReference>
<evidence type="ECO:0000256" key="6">
    <source>
        <dbReference type="SAM" id="SignalP"/>
    </source>
</evidence>
<feature type="chain" id="PRO_5047006253" evidence="6">
    <location>
        <begin position="20"/>
        <end position="1160"/>
    </location>
</feature>
<evidence type="ECO:0000313" key="8">
    <source>
        <dbReference type="Proteomes" id="UP001642484"/>
    </source>
</evidence>
<dbReference type="PANTHER" id="PTHR24166:SF48">
    <property type="entry name" value="PROTEIN VAPYRIN"/>
    <property type="match status" value="1"/>
</dbReference>
<keyword evidence="6" id="KW-0732">Signal</keyword>
<keyword evidence="8" id="KW-1185">Reference proteome</keyword>
<dbReference type="SUPFAM" id="SSF48403">
    <property type="entry name" value="Ankyrin repeat"/>
    <property type="match status" value="1"/>
</dbReference>
<dbReference type="InterPro" id="IPR036770">
    <property type="entry name" value="Ankyrin_rpt-contain_sf"/>
</dbReference>
<dbReference type="PRINTS" id="PR01415">
    <property type="entry name" value="ANKYRIN"/>
</dbReference>